<comment type="subcellular location">
    <subcellularLocation>
        <location evidence="1">Endomembrane system</location>
        <topology evidence="1">Multi-pass membrane protein</topology>
    </subcellularLocation>
</comment>
<dbReference type="EMBL" id="FNUL01000020">
    <property type="protein sequence ID" value="SEG05067.1"/>
    <property type="molecule type" value="Genomic_DNA"/>
</dbReference>
<proteinExistence type="predicted"/>
<feature type="transmembrane region" description="Helical" evidence="5">
    <location>
        <begin position="37"/>
        <end position="56"/>
    </location>
</feature>
<dbReference type="AlphaFoldDB" id="A0A1H5X195"/>
<dbReference type="InterPro" id="IPR052527">
    <property type="entry name" value="Metal_cation-efflux_comp"/>
</dbReference>
<feature type="transmembrane region" description="Helical" evidence="5">
    <location>
        <begin position="77"/>
        <end position="97"/>
    </location>
</feature>
<reference evidence="6 7" key="1">
    <citation type="submission" date="2016-10" db="EMBL/GenBank/DDBJ databases">
        <authorList>
            <person name="de Groot N.N."/>
        </authorList>
    </citation>
    <scope>NUCLEOTIDE SEQUENCE [LARGE SCALE GENOMIC DNA]</scope>
    <source>
        <strain evidence="6 7">D15d</strain>
    </source>
</reference>
<feature type="transmembrane region" description="Helical" evidence="5">
    <location>
        <begin position="163"/>
        <end position="186"/>
    </location>
</feature>
<keyword evidence="6" id="KW-0808">Transferase</keyword>
<sequence>MTSKLLLQAIGKYVLGLLLFGVLLFVPAGTVFYPNGWLLMAVLFIPMLIAGIILIFKNPSLLKKRLNAKEEEKEQKYVVVCSGVMFLAAFIVAGLNFRFQWLLLPNVAVIVGTVFFLLAYAMYAEVLRENTYLSRTVEVQENQKVIDTGLYGIIRHPMYSATIVLFLSMGIILGSLFSFGILLFYIPIIAKRMKNEEVVLEEGLEGYKEYKTKVKYKVIPYIW</sequence>
<dbReference type="GO" id="GO:0008168">
    <property type="term" value="F:methyltransferase activity"/>
    <property type="evidence" value="ECO:0007669"/>
    <property type="project" value="UniProtKB-KW"/>
</dbReference>
<dbReference type="Pfam" id="PF04191">
    <property type="entry name" value="PEMT"/>
    <property type="match status" value="1"/>
</dbReference>
<evidence type="ECO:0000313" key="6">
    <source>
        <dbReference type="EMBL" id="SEG05067.1"/>
    </source>
</evidence>
<dbReference type="RefSeq" id="WP_103953479.1">
    <property type="nucleotide sequence ID" value="NZ_FNUL01000020.1"/>
</dbReference>
<dbReference type="Gene3D" id="1.20.120.1630">
    <property type="match status" value="1"/>
</dbReference>
<evidence type="ECO:0000313" key="7">
    <source>
        <dbReference type="Proteomes" id="UP000236726"/>
    </source>
</evidence>
<keyword evidence="3 5" id="KW-1133">Transmembrane helix</keyword>
<dbReference type="GO" id="GO:0012505">
    <property type="term" value="C:endomembrane system"/>
    <property type="evidence" value="ECO:0007669"/>
    <property type="project" value="UniProtKB-SubCell"/>
</dbReference>
<organism evidence="6 7">
    <name type="scientific">Lachnospira multipara</name>
    <dbReference type="NCBI Taxonomy" id="28051"/>
    <lineage>
        <taxon>Bacteria</taxon>
        <taxon>Bacillati</taxon>
        <taxon>Bacillota</taxon>
        <taxon>Clostridia</taxon>
        <taxon>Lachnospirales</taxon>
        <taxon>Lachnospiraceae</taxon>
        <taxon>Lachnospira</taxon>
    </lineage>
</organism>
<dbReference type="GO" id="GO:0032259">
    <property type="term" value="P:methylation"/>
    <property type="evidence" value="ECO:0007669"/>
    <property type="project" value="UniProtKB-KW"/>
</dbReference>
<evidence type="ECO:0000256" key="4">
    <source>
        <dbReference type="ARBA" id="ARBA00023136"/>
    </source>
</evidence>
<gene>
    <name evidence="6" type="ORF">SAMN05216537_12018</name>
</gene>
<keyword evidence="4 5" id="KW-0472">Membrane</keyword>
<dbReference type="InterPro" id="IPR007318">
    <property type="entry name" value="Phopholipid_MeTrfase"/>
</dbReference>
<accession>A0A1H5X195</accession>
<protein>
    <submittedName>
        <fullName evidence="6">Protein-S-isoprenylcysteine O-methyltransferase Ste14</fullName>
    </submittedName>
</protein>
<dbReference type="PANTHER" id="PTHR43847">
    <property type="entry name" value="BLL3993 PROTEIN"/>
    <property type="match status" value="1"/>
</dbReference>
<dbReference type="PANTHER" id="PTHR43847:SF1">
    <property type="entry name" value="BLL3993 PROTEIN"/>
    <property type="match status" value="1"/>
</dbReference>
<keyword evidence="2 5" id="KW-0812">Transmembrane</keyword>
<dbReference type="Proteomes" id="UP000236726">
    <property type="component" value="Unassembled WGS sequence"/>
</dbReference>
<feature type="transmembrane region" description="Helical" evidence="5">
    <location>
        <begin position="103"/>
        <end position="123"/>
    </location>
</feature>
<feature type="transmembrane region" description="Helical" evidence="5">
    <location>
        <begin position="12"/>
        <end position="31"/>
    </location>
</feature>
<evidence type="ECO:0000256" key="2">
    <source>
        <dbReference type="ARBA" id="ARBA00022692"/>
    </source>
</evidence>
<evidence type="ECO:0000256" key="1">
    <source>
        <dbReference type="ARBA" id="ARBA00004127"/>
    </source>
</evidence>
<keyword evidence="7" id="KW-1185">Reference proteome</keyword>
<evidence type="ECO:0000256" key="5">
    <source>
        <dbReference type="SAM" id="Phobius"/>
    </source>
</evidence>
<evidence type="ECO:0000256" key="3">
    <source>
        <dbReference type="ARBA" id="ARBA00022989"/>
    </source>
</evidence>
<keyword evidence="6" id="KW-0489">Methyltransferase</keyword>
<name>A0A1H5X195_9FIRM</name>